<sequence>MSRRIALKKLTRSDLTIFDYHFRVIKAGNQKSINLNKDIFEDIFYPHLAELGEEQNRESFILNLTILGPGNCGENTLPQKIIKSRASKNWRLNGKVIQSPDGEERYANLQADDYAIIEFMGAAMPTSMRMIMVSQGSEEDMVLHKELESRFKTKSMVQLQISDLENIVNSAGSDLPESHAVRDFLDAFDLEDAALGGQAGVGNLRKRRKARGVSEEELRKAIQAAEAIGRLGEEVLNLHLESLKSQGEVTKYTWISQENAIAPHDFECTMPGEASHLIDAKSTAGPFTNPVHISLGELLEMAYSDKAYLLYRLYEVKEGFARLRVSAPMKEFSNTIIKSLETLPDGVRSDSVSVDPAMLEFGEEQTIDINDEFENV</sequence>
<dbReference type="Proteomes" id="UP001442468">
    <property type="component" value="Unassembled WGS sequence"/>
</dbReference>
<keyword evidence="2" id="KW-1185">Reference proteome</keyword>
<evidence type="ECO:0000313" key="1">
    <source>
        <dbReference type="EMBL" id="MEQ6916285.1"/>
    </source>
</evidence>
<protein>
    <recommendedName>
        <fullName evidence="3">Protein NO VEIN C-terminal domain-containing protein</fullName>
    </recommendedName>
</protein>
<accession>A0ABV1NC46</accession>
<dbReference type="EMBL" id="JBEGCJ010000001">
    <property type="protein sequence ID" value="MEQ6916285.1"/>
    <property type="molecule type" value="Genomic_DNA"/>
</dbReference>
<name>A0ABV1NC46_9GAMM</name>
<dbReference type="RefSeq" id="WP_349760527.1">
    <property type="nucleotide sequence ID" value="NZ_JBEGCJ010000001.1"/>
</dbReference>
<organism evidence="1 2">
    <name type="scientific">Halomonas aquatica</name>
    <dbReference type="NCBI Taxonomy" id="3151123"/>
    <lineage>
        <taxon>Bacteria</taxon>
        <taxon>Pseudomonadati</taxon>
        <taxon>Pseudomonadota</taxon>
        <taxon>Gammaproteobacteria</taxon>
        <taxon>Oceanospirillales</taxon>
        <taxon>Halomonadaceae</taxon>
        <taxon>Halomonas</taxon>
    </lineage>
</organism>
<evidence type="ECO:0008006" key="3">
    <source>
        <dbReference type="Google" id="ProtNLM"/>
    </source>
</evidence>
<evidence type="ECO:0000313" key="2">
    <source>
        <dbReference type="Proteomes" id="UP001442468"/>
    </source>
</evidence>
<gene>
    <name evidence="1" type="ORF">ABE960_01920</name>
</gene>
<comment type="caution">
    <text evidence="1">The sequence shown here is derived from an EMBL/GenBank/DDBJ whole genome shotgun (WGS) entry which is preliminary data.</text>
</comment>
<proteinExistence type="predicted"/>
<reference evidence="1 2" key="1">
    <citation type="submission" date="2024-05" db="EMBL/GenBank/DDBJ databases">
        <title>Halomonas sp. SSM6 16S ribosomal RNA gene Genome sequencing and assembly.</title>
        <authorList>
            <person name="Yook S."/>
        </authorList>
    </citation>
    <scope>NUCLEOTIDE SEQUENCE [LARGE SCALE GENOMIC DNA]</scope>
    <source>
        <strain evidence="1 2">SSM6</strain>
    </source>
</reference>